<dbReference type="InterPro" id="IPR017907">
    <property type="entry name" value="Znf_RING_CS"/>
</dbReference>
<dbReference type="EnsemblPlants" id="Pp3c18_15170V3.1">
    <property type="protein sequence ID" value="Pp3c18_15170V3.1"/>
    <property type="gene ID" value="Pp3c18_15170"/>
</dbReference>
<name>A0A2K1J170_PHYPA</name>
<dbReference type="SUPFAM" id="SSF57850">
    <property type="entry name" value="RING/U-box"/>
    <property type="match status" value="1"/>
</dbReference>
<dbReference type="AlphaFoldDB" id="A0A2K1J170"/>
<dbReference type="GO" id="GO:0006511">
    <property type="term" value="P:ubiquitin-dependent protein catabolic process"/>
    <property type="evidence" value="ECO:0000318"/>
    <property type="project" value="GO_Central"/>
</dbReference>
<evidence type="ECO:0000313" key="9">
    <source>
        <dbReference type="Proteomes" id="UP000006727"/>
    </source>
</evidence>
<dbReference type="SMART" id="SM00184">
    <property type="entry name" value="RING"/>
    <property type="match status" value="1"/>
</dbReference>
<dbReference type="KEGG" id="ppp:112295191"/>
<evidence type="ECO:0000313" key="8">
    <source>
        <dbReference type="EnsemblPlants" id="Pp3c18_15170V3.1"/>
    </source>
</evidence>
<dbReference type="OMA" id="ICMSTME"/>
<dbReference type="EnsemblPlants" id="Pp3c18_15170V3.2">
    <property type="protein sequence ID" value="Pp3c18_15170V3.2"/>
    <property type="gene ID" value="Pp3c18_15170"/>
</dbReference>
<dbReference type="InterPro" id="IPR013083">
    <property type="entry name" value="Znf_RING/FYVE/PHD"/>
</dbReference>
<proteinExistence type="predicted"/>
<dbReference type="PaxDb" id="3218-PP1S3_270V6.1"/>
<dbReference type="GO" id="GO:0032183">
    <property type="term" value="F:SUMO binding"/>
    <property type="evidence" value="ECO:0000318"/>
    <property type="project" value="GO_Central"/>
</dbReference>
<protein>
    <recommendedName>
        <fullName evidence="6">RING-type domain-containing protein</fullName>
    </recommendedName>
</protein>
<dbReference type="GO" id="GO:0005634">
    <property type="term" value="C:nucleus"/>
    <property type="evidence" value="ECO:0000318"/>
    <property type="project" value="GO_Central"/>
</dbReference>
<dbReference type="PANTHER" id="PTHR47094">
    <property type="entry name" value="ELFLESS, ISOFORM B"/>
    <property type="match status" value="1"/>
</dbReference>
<dbReference type="RefSeq" id="XP_024402226.1">
    <property type="nucleotide sequence ID" value="XM_024546458.2"/>
</dbReference>
<feature type="compositionally biased region" description="Polar residues" evidence="5">
    <location>
        <begin position="104"/>
        <end position="116"/>
    </location>
</feature>
<dbReference type="STRING" id="3218.A0A2K1J170"/>
<keyword evidence="2 4" id="KW-0863">Zinc-finger</keyword>
<dbReference type="InterPro" id="IPR049627">
    <property type="entry name" value="SLX8"/>
</dbReference>
<feature type="region of interest" description="Disordered" evidence="5">
    <location>
        <begin position="1"/>
        <end position="51"/>
    </location>
</feature>
<reference evidence="8" key="3">
    <citation type="submission" date="2020-12" db="UniProtKB">
        <authorList>
            <consortium name="EnsemblPlants"/>
        </authorList>
    </citation>
    <scope>IDENTIFICATION</scope>
</reference>
<evidence type="ECO:0000313" key="7">
    <source>
        <dbReference type="EMBL" id="PNR35273.1"/>
    </source>
</evidence>
<evidence type="ECO:0000256" key="5">
    <source>
        <dbReference type="SAM" id="MobiDB-lite"/>
    </source>
</evidence>
<dbReference type="Proteomes" id="UP000006727">
    <property type="component" value="Chromosome 18"/>
</dbReference>
<dbReference type="Pfam" id="PF13923">
    <property type="entry name" value="zf-C3HC4_2"/>
    <property type="match status" value="1"/>
</dbReference>
<dbReference type="GO" id="GO:0061630">
    <property type="term" value="F:ubiquitin protein ligase activity"/>
    <property type="evidence" value="ECO:0007669"/>
    <property type="project" value="InterPro"/>
</dbReference>
<dbReference type="Gramene" id="Pp3c18_15170V3.1">
    <property type="protein sequence ID" value="Pp3c18_15170V3.1"/>
    <property type="gene ID" value="Pp3c18_15170"/>
</dbReference>
<feature type="compositionally biased region" description="Basic and acidic residues" evidence="5">
    <location>
        <begin position="21"/>
        <end position="31"/>
    </location>
</feature>
<dbReference type="FunCoup" id="A0A2K1J170">
    <property type="interactions" value="3422"/>
</dbReference>
<evidence type="ECO:0000259" key="6">
    <source>
        <dbReference type="PROSITE" id="PS50089"/>
    </source>
</evidence>
<evidence type="ECO:0000256" key="2">
    <source>
        <dbReference type="ARBA" id="ARBA00022771"/>
    </source>
</evidence>
<keyword evidence="9" id="KW-1185">Reference proteome</keyword>
<feature type="compositionally biased region" description="Polar residues" evidence="5">
    <location>
        <begin position="32"/>
        <end position="49"/>
    </location>
</feature>
<keyword evidence="3" id="KW-0862">Zinc</keyword>
<evidence type="ECO:0000256" key="3">
    <source>
        <dbReference type="ARBA" id="ARBA00022833"/>
    </source>
</evidence>
<dbReference type="InterPro" id="IPR001841">
    <property type="entry name" value="Znf_RING"/>
</dbReference>
<feature type="domain" description="RING-type" evidence="6">
    <location>
        <begin position="191"/>
        <end position="229"/>
    </location>
</feature>
<feature type="compositionally biased region" description="Polar residues" evidence="5">
    <location>
        <begin position="1"/>
        <end position="12"/>
    </location>
</feature>
<evidence type="ECO:0000256" key="1">
    <source>
        <dbReference type="ARBA" id="ARBA00022723"/>
    </source>
</evidence>
<organism evidence="7">
    <name type="scientific">Physcomitrium patens</name>
    <name type="common">Spreading-leaved earth moss</name>
    <name type="synonym">Physcomitrella patens</name>
    <dbReference type="NCBI Taxonomy" id="3218"/>
    <lineage>
        <taxon>Eukaryota</taxon>
        <taxon>Viridiplantae</taxon>
        <taxon>Streptophyta</taxon>
        <taxon>Embryophyta</taxon>
        <taxon>Bryophyta</taxon>
        <taxon>Bryophytina</taxon>
        <taxon>Bryopsida</taxon>
        <taxon>Funariidae</taxon>
        <taxon>Funariales</taxon>
        <taxon>Funariaceae</taxon>
        <taxon>Physcomitrium</taxon>
    </lineage>
</organism>
<dbReference type="EMBL" id="ABEU02000018">
    <property type="protein sequence ID" value="PNR35273.1"/>
    <property type="molecule type" value="Genomic_DNA"/>
</dbReference>
<dbReference type="Gene3D" id="3.30.40.10">
    <property type="entry name" value="Zinc/RING finger domain, C3HC4 (zinc finger)"/>
    <property type="match status" value="1"/>
</dbReference>
<dbReference type="RefSeq" id="XP_024402225.1">
    <property type="nucleotide sequence ID" value="XM_024546457.2"/>
</dbReference>
<dbReference type="PROSITE" id="PS50089">
    <property type="entry name" value="ZF_RING_2"/>
    <property type="match status" value="1"/>
</dbReference>
<evidence type="ECO:0000256" key="4">
    <source>
        <dbReference type="PROSITE-ProRule" id="PRU00175"/>
    </source>
</evidence>
<dbReference type="GO" id="GO:0008270">
    <property type="term" value="F:zinc ion binding"/>
    <property type="evidence" value="ECO:0007669"/>
    <property type="project" value="UniProtKB-KW"/>
</dbReference>
<sequence length="242" mass="26676">MIVSGESKTGQTHGRVRNPRRLGESDARSRESVVQSAMTSRVRGMTSSPIMVDDEDDDVVVSSPRAFAQAKLVASVESRRSTRHRVVVEDDLELRLGPGPAGGSQYSVRTQSSITQPPRGRRGRPARATIDLTTPSRPSPAIPVLEDCVLLNDDFLKSRKRKSSSIEQSLMHELALSTPANEPEEGCKLKCAICMDTMKEETSTICGHIFCQACIQGAISVQKRCPTCRRKLTMKNVHRIYL</sequence>
<dbReference type="PROSITE" id="PS00518">
    <property type="entry name" value="ZF_RING_1"/>
    <property type="match status" value="1"/>
</dbReference>
<feature type="region of interest" description="Disordered" evidence="5">
    <location>
        <begin position="94"/>
        <end position="136"/>
    </location>
</feature>
<gene>
    <name evidence="8" type="primary">LOC112295191</name>
    <name evidence="7" type="ORF">PHYPA_023173</name>
</gene>
<dbReference type="PANTHER" id="PTHR47094:SF1">
    <property type="entry name" value="RING-TYPE E3 UBIQUITIN TRANSFERASE"/>
    <property type="match status" value="1"/>
</dbReference>
<dbReference type="GeneID" id="112295191"/>
<accession>A0A2K1J170</accession>
<keyword evidence="1" id="KW-0479">Metal-binding</keyword>
<dbReference type="OrthoDB" id="6105938at2759"/>
<reference evidence="7 9" key="1">
    <citation type="journal article" date="2008" name="Science">
        <title>The Physcomitrella genome reveals evolutionary insights into the conquest of land by plants.</title>
        <authorList>
            <person name="Rensing S."/>
            <person name="Lang D."/>
            <person name="Zimmer A."/>
            <person name="Terry A."/>
            <person name="Salamov A."/>
            <person name="Shapiro H."/>
            <person name="Nishiyama T."/>
            <person name="Perroud P.-F."/>
            <person name="Lindquist E."/>
            <person name="Kamisugi Y."/>
            <person name="Tanahashi T."/>
            <person name="Sakakibara K."/>
            <person name="Fujita T."/>
            <person name="Oishi K."/>
            <person name="Shin-I T."/>
            <person name="Kuroki Y."/>
            <person name="Toyoda A."/>
            <person name="Suzuki Y."/>
            <person name="Hashimoto A."/>
            <person name="Yamaguchi K."/>
            <person name="Sugano A."/>
            <person name="Kohara Y."/>
            <person name="Fujiyama A."/>
            <person name="Anterola A."/>
            <person name="Aoki S."/>
            <person name="Ashton N."/>
            <person name="Barbazuk W.B."/>
            <person name="Barker E."/>
            <person name="Bennetzen J."/>
            <person name="Bezanilla M."/>
            <person name="Blankenship R."/>
            <person name="Cho S.H."/>
            <person name="Dutcher S."/>
            <person name="Estelle M."/>
            <person name="Fawcett J.A."/>
            <person name="Gundlach H."/>
            <person name="Hanada K."/>
            <person name="Heyl A."/>
            <person name="Hicks K.A."/>
            <person name="Hugh J."/>
            <person name="Lohr M."/>
            <person name="Mayer K."/>
            <person name="Melkozernov A."/>
            <person name="Murata T."/>
            <person name="Nelson D."/>
            <person name="Pils B."/>
            <person name="Prigge M."/>
            <person name="Reiss B."/>
            <person name="Renner T."/>
            <person name="Rombauts S."/>
            <person name="Rushton P."/>
            <person name="Sanderfoot A."/>
            <person name="Schween G."/>
            <person name="Shiu S.-H."/>
            <person name="Stueber K."/>
            <person name="Theodoulou F.L."/>
            <person name="Tu H."/>
            <person name="Van de Peer Y."/>
            <person name="Verrier P.J."/>
            <person name="Waters E."/>
            <person name="Wood A."/>
            <person name="Yang L."/>
            <person name="Cove D."/>
            <person name="Cuming A."/>
            <person name="Hasebe M."/>
            <person name="Lucas S."/>
            <person name="Mishler D.B."/>
            <person name="Reski R."/>
            <person name="Grigoriev I."/>
            <person name="Quatrano R.S."/>
            <person name="Boore J.L."/>
        </authorList>
    </citation>
    <scope>NUCLEOTIDE SEQUENCE [LARGE SCALE GENOMIC DNA]</scope>
    <source>
        <strain evidence="8 9">cv. Gransden 2004</strain>
    </source>
</reference>
<dbReference type="Gramene" id="Pp3c18_15170V3.2">
    <property type="protein sequence ID" value="Pp3c18_15170V3.2"/>
    <property type="gene ID" value="Pp3c18_15170"/>
</dbReference>
<reference evidence="7 9" key="2">
    <citation type="journal article" date="2018" name="Plant J.">
        <title>The Physcomitrella patens chromosome-scale assembly reveals moss genome structure and evolution.</title>
        <authorList>
            <person name="Lang D."/>
            <person name="Ullrich K.K."/>
            <person name="Murat F."/>
            <person name="Fuchs J."/>
            <person name="Jenkins J."/>
            <person name="Haas F.B."/>
            <person name="Piednoel M."/>
            <person name="Gundlach H."/>
            <person name="Van Bel M."/>
            <person name="Meyberg R."/>
            <person name="Vives C."/>
            <person name="Morata J."/>
            <person name="Symeonidi A."/>
            <person name="Hiss M."/>
            <person name="Muchero W."/>
            <person name="Kamisugi Y."/>
            <person name="Saleh O."/>
            <person name="Blanc G."/>
            <person name="Decker E.L."/>
            <person name="van Gessel N."/>
            <person name="Grimwood J."/>
            <person name="Hayes R.D."/>
            <person name="Graham S.W."/>
            <person name="Gunter L.E."/>
            <person name="McDaniel S.F."/>
            <person name="Hoernstein S.N.W."/>
            <person name="Larsson A."/>
            <person name="Li F.W."/>
            <person name="Perroud P.F."/>
            <person name="Phillips J."/>
            <person name="Ranjan P."/>
            <person name="Rokshar D.S."/>
            <person name="Rothfels C.J."/>
            <person name="Schneider L."/>
            <person name="Shu S."/>
            <person name="Stevenson D.W."/>
            <person name="Thummler F."/>
            <person name="Tillich M."/>
            <person name="Villarreal Aguilar J.C."/>
            <person name="Widiez T."/>
            <person name="Wong G.K."/>
            <person name="Wymore A."/>
            <person name="Zhang Y."/>
            <person name="Zimmer A.D."/>
            <person name="Quatrano R.S."/>
            <person name="Mayer K.F.X."/>
            <person name="Goodstein D."/>
            <person name="Casacuberta J.M."/>
            <person name="Vandepoele K."/>
            <person name="Reski R."/>
            <person name="Cuming A.C."/>
            <person name="Tuskan G.A."/>
            <person name="Maumus F."/>
            <person name="Salse J."/>
            <person name="Schmutz J."/>
            <person name="Rensing S.A."/>
        </authorList>
    </citation>
    <scope>NUCLEOTIDE SEQUENCE [LARGE SCALE GENOMIC DNA]</scope>
    <source>
        <strain evidence="8 9">cv. Gransden 2004</strain>
    </source>
</reference>